<reference evidence="1" key="1">
    <citation type="submission" date="2020-11" db="EMBL/GenBank/DDBJ databases">
        <title>Adaptations for nitrogen fixation in a non-lichenized fungal sporocarp promotes dispersal by wood-feeding termites.</title>
        <authorList>
            <consortium name="DOE Joint Genome Institute"/>
            <person name="Koch R.A."/>
            <person name="Yoon G."/>
            <person name="Arayal U."/>
            <person name="Lail K."/>
            <person name="Amirebrahimi M."/>
            <person name="Labutti K."/>
            <person name="Lipzen A."/>
            <person name="Riley R."/>
            <person name="Barry K."/>
            <person name="Henrissat B."/>
            <person name="Grigoriev I.V."/>
            <person name="Herr J.R."/>
            <person name="Aime M.C."/>
        </authorList>
    </citation>
    <scope>NUCLEOTIDE SEQUENCE</scope>
    <source>
        <strain evidence="1">MCA 3950</strain>
    </source>
</reference>
<dbReference type="OrthoDB" id="3345469at2759"/>
<protein>
    <submittedName>
        <fullName evidence="1">Uncharacterized protein</fullName>
    </submittedName>
</protein>
<dbReference type="Proteomes" id="UP000812287">
    <property type="component" value="Unassembled WGS sequence"/>
</dbReference>
<comment type="caution">
    <text evidence="1">The sequence shown here is derived from an EMBL/GenBank/DDBJ whole genome shotgun (WGS) entry which is preliminary data.</text>
</comment>
<dbReference type="AlphaFoldDB" id="A0A9P8AKZ3"/>
<evidence type="ECO:0000313" key="2">
    <source>
        <dbReference type="Proteomes" id="UP000812287"/>
    </source>
</evidence>
<gene>
    <name evidence="1" type="ORF">BT62DRAFT_1081394</name>
</gene>
<dbReference type="GeneID" id="66101959"/>
<keyword evidence="2" id="KW-1185">Reference proteome</keyword>
<sequence>MMAPISCAQTNPEAYNRRAPPKPFFRFLLHLQMLILRQPMARSVGPAPCRSCLMHPIISFVESQEGAQIGIARGTQMGKHGQGTRLFRRLHFPYPCYFLLAEHVYSFRQNCIRGNGKRRGSLAGRKLGKWERFFQLFVFWALKLKHHVGLSQVQAAYPSTIGDSRTYEVLSSVAAGKHAFFVDDLDAATNTERIYVPVQAESLQKDIKVDDLEVTVSKEDAHPLVLTSLQPPRHPP</sequence>
<name>A0A9P8AKZ3_9AGAR</name>
<dbReference type="RefSeq" id="XP_043033198.1">
    <property type="nucleotide sequence ID" value="XM_043179665.1"/>
</dbReference>
<accession>A0A9P8AKZ3</accession>
<proteinExistence type="predicted"/>
<dbReference type="EMBL" id="MU250586">
    <property type="protein sequence ID" value="KAG7439698.1"/>
    <property type="molecule type" value="Genomic_DNA"/>
</dbReference>
<evidence type="ECO:0000313" key="1">
    <source>
        <dbReference type="EMBL" id="KAG7439698.1"/>
    </source>
</evidence>
<organism evidence="1 2">
    <name type="scientific">Guyanagaster necrorhizus</name>
    <dbReference type="NCBI Taxonomy" id="856835"/>
    <lineage>
        <taxon>Eukaryota</taxon>
        <taxon>Fungi</taxon>
        <taxon>Dikarya</taxon>
        <taxon>Basidiomycota</taxon>
        <taxon>Agaricomycotina</taxon>
        <taxon>Agaricomycetes</taxon>
        <taxon>Agaricomycetidae</taxon>
        <taxon>Agaricales</taxon>
        <taxon>Marasmiineae</taxon>
        <taxon>Physalacriaceae</taxon>
        <taxon>Guyanagaster</taxon>
    </lineage>
</organism>